<dbReference type="PROSITE" id="PS51295">
    <property type="entry name" value="CRM"/>
    <property type="match status" value="1"/>
</dbReference>
<dbReference type="EMBL" id="LNYI01000023">
    <property type="protein sequence ID" value="KTD22666.1"/>
    <property type="molecule type" value="Genomic_DNA"/>
</dbReference>
<dbReference type="STRING" id="45067.Llan_1156"/>
<dbReference type="PANTHER" id="PTHR40065:SF3">
    <property type="entry name" value="RNA-BINDING PROTEIN YHBY"/>
    <property type="match status" value="1"/>
</dbReference>
<dbReference type="SMART" id="SM01103">
    <property type="entry name" value="CRS1_YhbY"/>
    <property type="match status" value="1"/>
</dbReference>
<dbReference type="InterPro" id="IPR035920">
    <property type="entry name" value="YhbY-like_sf"/>
</dbReference>
<feature type="domain" description="CRM" evidence="3">
    <location>
        <begin position="1"/>
        <end position="95"/>
    </location>
</feature>
<evidence type="ECO:0000259" key="3">
    <source>
        <dbReference type="PROSITE" id="PS51295"/>
    </source>
</evidence>
<protein>
    <submittedName>
        <fullName evidence="4">Putative RNA-binding protein</fullName>
    </submittedName>
</protein>
<evidence type="ECO:0000256" key="2">
    <source>
        <dbReference type="PROSITE-ProRule" id="PRU00626"/>
    </source>
</evidence>
<name>A0A0W0VRN1_9GAMM</name>
<evidence type="ECO:0000256" key="1">
    <source>
        <dbReference type="ARBA" id="ARBA00022884"/>
    </source>
</evidence>
<dbReference type="SUPFAM" id="SSF75471">
    <property type="entry name" value="YhbY-like"/>
    <property type="match status" value="1"/>
</dbReference>
<dbReference type="InterPro" id="IPR001890">
    <property type="entry name" value="RNA-binding_CRM"/>
</dbReference>
<dbReference type="InterPro" id="IPR051925">
    <property type="entry name" value="RNA-binding_domain"/>
</dbReference>
<dbReference type="Pfam" id="PF01985">
    <property type="entry name" value="CRS1_YhbY"/>
    <property type="match status" value="1"/>
</dbReference>
<dbReference type="AlphaFoldDB" id="A0A0W0VRN1"/>
<dbReference type="Proteomes" id="UP000054869">
    <property type="component" value="Unassembled WGS sequence"/>
</dbReference>
<proteinExistence type="predicted"/>
<evidence type="ECO:0000313" key="4">
    <source>
        <dbReference type="EMBL" id="KTD22666.1"/>
    </source>
</evidence>
<dbReference type="OrthoDB" id="9797519at2"/>
<dbReference type="GO" id="GO:0003723">
    <property type="term" value="F:RNA binding"/>
    <property type="evidence" value="ECO:0007669"/>
    <property type="project" value="UniProtKB-UniRule"/>
</dbReference>
<organism evidence="4 5">
    <name type="scientific">Legionella lansingensis</name>
    <dbReference type="NCBI Taxonomy" id="45067"/>
    <lineage>
        <taxon>Bacteria</taxon>
        <taxon>Pseudomonadati</taxon>
        <taxon>Pseudomonadota</taxon>
        <taxon>Gammaproteobacteria</taxon>
        <taxon>Legionellales</taxon>
        <taxon>Legionellaceae</taxon>
        <taxon>Legionella</taxon>
    </lineage>
</organism>
<evidence type="ECO:0000313" key="5">
    <source>
        <dbReference type="Proteomes" id="UP000054869"/>
    </source>
</evidence>
<keyword evidence="5" id="KW-1185">Reference proteome</keyword>
<dbReference type="PANTHER" id="PTHR40065">
    <property type="entry name" value="RNA-BINDING PROTEIN YHBY"/>
    <property type="match status" value="1"/>
</dbReference>
<accession>A0A0W0VRN1</accession>
<sequence>MDATFRQSLKAKAHHLKPVVYVGAKGLTAAVVEETNAALLAHELVKVKISGVEKAERHLIANDLCAQVRAELVQAIGNIAIIYRKNEERLPLTLPSPTRGEGKSLSPLWGRMSINL</sequence>
<keyword evidence="1 2" id="KW-0694">RNA-binding</keyword>
<gene>
    <name evidence="4" type="primary">yhbY</name>
    <name evidence="4" type="ORF">Llan_1156</name>
</gene>
<dbReference type="Gene3D" id="3.30.110.60">
    <property type="entry name" value="YhbY-like"/>
    <property type="match status" value="1"/>
</dbReference>
<comment type="caution">
    <text evidence="4">The sequence shown here is derived from an EMBL/GenBank/DDBJ whole genome shotgun (WGS) entry which is preliminary data.</text>
</comment>
<dbReference type="eggNOG" id="COG1534">
    <property type="taxonomic scope" value="Bacteria"/>
</dbReference>
<reference evidence="4 5" key="1">
    <citation type="submission" date="2015-11" db="EMBL/GenBank/DDBJ databases">
        <title>Genomic analysis of 38 Legionella species identifies large and diverse effector repertoires.</title>
        <authorList>
            <person name="Burstein D."/>
            <person name="Amaro F."/>
            <person name="Zusman T."/>
            <person name="Lifshitz Z."/>
            <person name="Cohen O."/>
            <person name="Gilbert J.A."/>
            <person name="Pupko T."/>
            <person name="Shuman H.A."/>
            <person name="Segal G."/>
        </authorList>
    </citation>
    <scope>NUCLEOTIDE SEQUENCE [LARGE SCALE GENOMIC DNA]</scope>
    <source>
        <strain evidence="4 5">ATCC 49751</strain>
    </source>
</reference>
<dbReference type="PATRIC" id="fig|45067.4.peg.1210"/>